<dbReference type="PANTHER" id="PTHR34441">
    <property type="entry name" value="MOTILE SPERM DOMAIN-CONTAINING PROTEIN 1"/>
    <property type="match status" value="1"/>
</dbReference>
<feature type="transmembrane region" description="Helical" evidence="6">
    <location>
        <begin position="223"/>
        <end position="244"/>
    </location>
</feature>
<feature type="transmembrane region" description="Helical" evidence="6">
    <location>
        <begin position="256"/>
        <end position="276"/>
    </location>
</feature>
<protein>
    <submittedName>
        <fullName evidence="9">Motile sperm domain-containing protein 1-like isoform X1</fullName>
    </submittedName>
</protein>
<feature type="compositionally biased region" description="Gly residues" evidence="5">
    <location>
        <begin position="13"/>
        <end position="24"/>
    </location>
</feature>
<keyword evidence="4 6" id="KW-0472">Membrane</keyword>
<dbReference type="PANTHER" id="PTHR34441:SF1">
    <property type="entry name" value="MOTILE SPERM DOMAIN-CONTAINING 1"/>
    <property type="match status" value="1"/>
</dbReference>
<dbReference type="InterPro" id="IPR013783">
    <property type="entry name" value="Ig-like_fold"/>
</dbReference>
<evidence type="ECO:0000259" key="7">
    <source>
        <dbReference type="Pfam" id="PF00635"/>
    </source>
</evidence>
<dbReference type="SUPFAM" id="SSF49354">
    <property type="entry name" value="PapD-like"/>
    <property type="match status" value="1"/>
</dbReference>
<feature type="region of interest" description="Disordered" evidence="5">
    <location>
        <begin position="1"/>
        <end position="41"/>
    </location>
</feature>
<dbReference type="InterPro" id="IPR039283">
    <property type="entry name" value="MOSPD1/3"/>
</dbReference>
<evidence type="ECO:0000313" key="8">
    <source>
        <dbReference type="Proteomes" id="UP001318040"/>
    </source>
</evidence>
<evidence type="ECO:0000256" key="5">
    <source>
        <dbReference type="SAM" id="MobiDB-lite"/>
    </source>
</evidence>
<dbReference type="GO" id="GO:0005737">
    <property type="term" value="C:cytoplasm"/>
    <property type="evidence" value="ECO:0007669"/>
    <property type="project" value="TreeGrafter"/>
</dbReference>
<keyword evidence="3 6" id="KW-1133">Transmembrane helix</keyword>
<dbReference type="KEGG" id="pmrn:116952616"/>
<evidence type="ECO:0000256" key="1">
    <source>
        <dbReference type="ARBA" id="ARBA00004141"/>
    </source>
</evidence>
<dbReference type="GeneID" id="116952616"/>
<dbReference type="Gene3D" id="2.60.40.10">
    <property type="entry name" value="Immunoglobulins"/>
    <property type="match status" value="1"/>
</dbReference>
<evidence type="ECO:0000256" key="6">
    <source>
        <dbReference type="SAM" id="Phobius"/>
    </source>
</evidence>
<dbReference type="GO" id="GO:0016020">
    <property type="term" value="C:membrane"/>
    <property type="evidence" value="ECO:0007669"/>
    <property type="project" value="UniProtKB-SubCell"/>
</dbReference>
<keyword evidence="8" id="KW-1185">Reference proteome</keyword>
<organism evidence="8 9">
    <name type="scientific">Petromyzon marinus</name>
    <name type="common">Sea lamprey</name>
    <dbReference type="NCBI Taxonomy" id="7757"/>
    <lineage>
        <taxon>Eukaryota</taxon>
        <taxon>Metazoa</taxon>
        <taxon>Chordata</taxon>
        <taxon>Craniata</taxon>
        <taxon>Vertebrata</taxon>
        <taxon>Cyclostomata</taxon>
        <taxon>Hyperoartia</taxon>
        <taxon>Petromyzontiformes</taxon>
        <taxon>Petromyzontidae</taxon>
        <taxon>Petromyzon</taxon>
    </lineage>
</organism>
<proteinExistence type="predicted"/>
<evidence type="ECO:0000313" key="9">
    <source>
        <dbReference type="RefSeq" id="XP_032828039.1"/>
    </source>
</evidence>
<keyword evidence="2 6" id="KW-0812">Transmembrane</keyword>
<comment type="subcellular location">
    <subcellularLocation>
        <location evidence="1">Membrane</location>
        <topology evidence="1">Multi-pass membrane protein</topology>
    </subcellularLocation>
</comment>
<dbReference type="Proteomes" id="UP001318040">
    <property type="component" value="Chromosome 47"/>
</dbReference>
<evidence type="ECO:0000256" key="2">
    <source>
        <dbReference type="ARBA" id="ARBA00022692"/>
    </source>
</evidence>
<feature type="domain" description="MSP" evidence="7">
    <location>
        <begin position="54"/>
        <end position="151"/>
    </location>
</feature>
<dbReference type="InterPro" id="IPR000535">
    <property type="entry name" value="MSP_dom"/>
</dbReference>
<evidence type="ECO:0000256" key="4">
    <source>
        <dbReference type="ARBA" id="ARBA00023136"/>
    </source>
</evidence>
<sequence>MRRRSLQGRIESLGGGGAARGAGGRVLRSASPEERTSLAAGEGASVPGGLVLPVFVFPTELSFFADDQRSHKQLLTIYNPYDFPLHFKVLCTAPTRYTVVDAEGTVKEQCCVDITIRHHAASLAEHVGETDKFRLVVYGTSGGAEGRREIVATLHATATQAGRGADDGAMSLPARLERGGASAQRDAGRQKAGERAAAAVREADSIFERAHYTRAGVRAGSGASYLVILTGAVCVVALMLPTLGDTGSLLPHYLHLTAHQKLVAAYVLGLVTMLILQA</sequence>
<gene>
    <name evidence="9" type="primary">LOC116952616</name>
</gene>
<reference evidence="9" key="1">
    <citation type="submission" date="2025-08" db="UniProtKB">
        <authorList>
            <consortium name="RefSeq"/>
        </authorList>
    </citation>
    <scope>IDENTIFICATION</scope>
    <source>
        <tissue evidence="9">Sperm</tissue>
    </source>
</reference>
<dbReference type="Pfam" id="PF00635">
    <property type="entry name" value="Motile_Sperm"/>
    <property type="match status" value="1"/>
</dbReference>
<dbReference type="RefSeq" id="XP_032828039.1">
    <property type="nucleotide sequence ID" value="XM_032972148.1"/>
</dbReference>
<accession>A0AAJ7U1L8</accession>
<evidence type="ECO:0000256" key="3">
    <source>
        <dbReference type="ARBA" id="ARBA00022989"/>
    </source>
</evidence>
<dbReference type="InterPro" id="IPR008962">
    <property type="entry name" value="PapD-like_sf"/>
</dbReference>
<dbReference type="AlphaFoldDB" id="A0AAJ7U1L8"/>
<name>A0AAJ7U1L8_PETMA</name>